<sequence>MTGSISTANFCPANLCVSAIPAGGGGAGFARLPKRAAARLSTALPARQSAPANPHKPALRQPVPAHRPHFLLSRRFPPPPHFQPLLHLFCCCVCSLISYPLKQIGNQNPVITRAR</sequence>
<gene>
    <name evidence="2" type="ORF">BN1095_4150002</name>
</gene>
<protein>
    <submittedName>
        <fullName evidence="2">Uncharacterized protein</fullName>
    </submittedName>
</protein>
<accession>A0A069APZ2</accession>
<dbReference type="AlphaFoldDB" id="A0A069APZ2"/>
<evidence type="ECO:0000313" key="2">
    <source>
        <dbReference type="EMBL" id="CDT30056.1"/>
    </source>
</evidence>
<proteinExistence type="predicted"/>
<name>A0A069APZ2_CLODI</name>
<organism evidence="2">
    <name type="scientific">Clostridioides difficile</name>
    <name type="common">Peptoclostridium difficile</name>
    <dbReference type="NCBI Taxonomy" id="1496"/>
    <lineage>
        <taxon>Bacteria</taxon>
        <taxon>Bacillati</taxon>
        <taxon>Bacillota</taxon>
        <taxon>Clostridia</taxon>
        <taxon>Peptostreptococcales</taxon>
        <taxon>Peptostreptococcaceae</taxon>
        <taxon>Clostridioides</taxon>
    </lineage>
</organism>
<evidence type="ECO:0000256" key="1">
    <source>
        <dbReference type="SAM" id="MobiDB-lite"/>
    </source>
</evidence>
<dbReference type="EMBL" id="LK933089">
    <property type="protein sequence ID" value="CDT30056.1"/>
    <property type="molecule type" value="Genomic_DNA"/>
</dbReference>
<feature type="region of interest" description="Disordered" evidence="1">
    <location>
        <begin position="43"/>
        <end position="63"/>
    </location>
</feature>
<reference evidence="2" key="1">
    <citation type="submission" date="2014-07" db="EMBL/GenBank/DDBJ databases">
        <authorList>
            <person name="Monot Marc"/>
        </authorList>
    </citation>
    <scope>NUCLEOTIDE SEQUENCE</scope>
    <source>
        <strain evidence="2">7032989</strain>
    </source>
</reference>